<dbReference type="SUPFAM" id="SSF50447">
    <property type="entry name" value="Translation proteins"/>
    <property type="match status" value="1"/>
</dbReference>
<keyword evidence="7" id="KW-1185">Reference proteome</keyword>
<proteinExistence type="inferred from homology"/>
<accession>A0AAD6STW5</accession>
<name>A0AAD6STW5_9AGAR</name>
<dbReference type="InterPro" id="IPR009000">
    <property type="entry name" value="Transl_B-barrel_sf"/>
</dbReference>
<keyword evidence="3" id="KW-0687">Ribonucleoprotein</keyword>
<comment type="caution">
    <text evidence="6">The sequence shown here is derived from an EMBL/GenBank/DDBJ whole genome shotgun (WGS) entry which is preliminary data.</text>
</comment>
<dbReference type="Proteomes" id="UP001218188">
    <property type="component" value="Unassembled WGS sequence"/>
</dbReference>
<evidence type="ECO:0000256" key="3">
    <source>
        <dbReference type="ARBA" id="ARBA00023274"/>
    </source>
</evidence>
<evidence type="ECO:0000313" key="6">
    <source>
        <dbReference type="EMBL" id="KAJ7033347.1"/>
    </source>
</evidence>
<sequence length="227" mass="25093">MSGHVRLSPGLGSGGIPPPAAWWSLFKSRSFVPHPVVWSCKSHHVTEMTRPVSRPRSLVHPSGTALARWRSLSAVPRDSSSVALPHNELVRIRKYCTVVRVFTHTQIRKTGLSQNKAHLMEIQVNGGSIPDKVEFAQGLFEKPIEVASVFEQDESDIPSVVTDAVANEITDVIDLTRTDNASGNNSSRSTPVTPRLKPNPVNPKYSEEFKIDPTLGDPYTQNEKYSF</sequence>
<dbReference type="GO" id="GO:0006412">
    <property type="term" value="P:translation"/>
    <property type="evidence" value="ECO:0007669"/>
    <property type="project" value="InterPro"/>
</dbReference>
<reference evidence="6" key="1">
    <citation type="submission" date="2023-03" db="EMBL/GenBank/DDBJ databases">
        <title>Massive genome expansion in bonnet fungi (Mycena s.s.) driven by repeated elements and novel gene families across ecological guilds.</title>
        <authorList>
            <consortium name="Lawrence Berkeley National Laboratory"/>
            <person name="Harder C.B."/>
            <person name="Miyauchi S."/>
            <person name="Viragh M."/>
            <person name="Kuo A."/>
            <person name="Thoen E."/>
            <person name="Andreopoulos B."/>
            <person name="Lu D."/>
            <person name="Skrede I."/>
            <person name="Drula E."/>
            <person name="Henrissat B."/>
            <person name="Morin E."/>
            <person name="Kohler A."/>
            <person name="Barry K."/>
            <person name="LaButti K."/>
            <person name="Morin E."/>
            <person name="Salamov A."/>
            <person name="Lipzen A."/>
            <person name="Mereny Z."/>
            <person name="Hegedus B."/>
            <person name="Baldrian P."/>
            <person name="Stursova M."/>
            <person name="Weitz H."/>
            <person name="Taylor A."/>
            <person name="Grigoriev I.V."/>
            <person name="Nagy L.G."/>
            <person name="Martin F."/>
            <person name="Kauserud H."/>
        </authorList>
    </citation>
    <scope>NUCLEOTIDE SEQUENCE</scope>
    <source>
        <strain evidence="6">CBHHK200</strain>
    </source>
</reference>
<gene>
    <name evidence="5" type="ORF">C8F04DRAFT_1291151</name>
    <name evidence="6" type="ORF">C8F04DRAFT_1396136</name>
</gene>
<keyword evidence="2 6" id="KW-0689">Ribosomal protein</keyword>
<evidence type="ECO:0000256" key="2">
    <source>
        <dbReference type="ARBA" id="ARBA00022980"/>
    </source>
</evidence>
<dbReference type="GO" id="GO:0003735">
    <property type="term" value="F:structural constituent of ribosome"/>
    <property type="evidence" value="ECO:0007669"/>
    <property type="project" value="InterPro"/>
</dbReference>
<evidence type="ECO:0000256" key="4">
    <source>
        <dbReference type="SAM" id="MobiDB-lite"/>
    </source>
</evidence>
<protein>
    <submittedName>
        <fullName evidence="6">Ribosomal protein L3-domain-containing protein</fullName>
    </submittedName>
</protein>
<feature type="compositionally biased region" description="Polar residues" evidence="4">
    <location>
        <begin position="178"/>
        <end position="192"/>
    </location>
</feature>
<feature type="region of interest" description="Disordered" evidence="4">
    <location>
        <begin position="176"/>
        <end position="227"/>
    </location>
</feature>
<dbReference type="GO" id="GO:0022625">
    <property type="term" value="C:cytosolic large ribosomal subunit"/>
    <property type="evidence" value="ECO:0007669"/>
    <property type="project" value="TreeGrafter"/>
</dbReference>
<comment type="similarity">
    <text evidence="1">Belongs to the universal ribosomal protein uL3 family.</text>
</comment>
<evidence type="ECO:0000313" key="7">
    <source>
        <dbReference type="Proteomes" id="UP001218188"/>
    </source>
</evidence>
<dbReference type="AlphaFoldDB" id="A0AAD6STW5"/>
<dbReference type="EMBL" id="JARJCM010000066">
    <property type="protein sequence ID" value="KAJ7033347.1"/>
    <property type="molecule type" value="Genomic_DNA"/>
</dbReference>
<evidence type="ECO:0000256" key="1">
    <source>
        <dbReference type="ARBA" id="ARBA00006540"/>
    </source>
</evidence>
<dbReference type="Gene3D" id="3.30.1430.10">
    <property type="match status" value="1"/>
</dbReference>
<dbReference type="PANTHER" id="PTHR11363">
    <property type="entry name" value="60S RIBOSOMAL PROTEIN L3-RELATED"/>
    <property type="match status" value="1"/>
</dbReference>
<dbReference type="EMBL" id="JARJCM010000113">
    <property type="protein sequence ID" value="KAJ7028287.1"/>
    <property type="molecule type" value="Genomic_DNA"/>
</dbReference>
<dbReference type="Pfam" id="PF00297">
    <property type="entry name" value="Ribosomal_L3"/>
    <property type="match status" value="1"/>
</dbReference>
<dbReference type="PANTHER" id="PTHR11363:SF5">
    <property type="entry name" value="LARGE RIBOSOMAL SUBUNIT PROTEIN UL3"/>
    <property type="match status" value="1"/>
</dbReference>
<dbReference type="GO" id="GO:0003723">
    <property type="term" value="F:RNA binding"/>
    <property type="evidence" value="ECO:0007669"/>
    <property type="project" value="TreeGrafter"/>
</dbReference>
<dbReference type="InterPro" id="IPR045077">
    <property type="entry name" value="L3_arc_euk"/>
</dbReference>
<organism evidence="6 7">
    <name type="scientific">Mycena alexandri</name>
    <dbReference type="NCBI Taxonomy" id="1745969"/>
    <lineage>
        <taxon>Eukaryota</taxon>
        <taxon>Fungi</taxon>
        <taxon>Dikarya</taxon>
        <taxon>Basidiomycota</taxon>
        <taxon>Agaricomycotina</taxon>
        <taxon>Agaricomycetes</taxon>
        <taxon>Agaricomycetidae</taxon>
        <taxon>Agaricales</taxon>
        <taxon>Marasmiineae</taxon>
        <taxon>Mycenaceae</taxon>
        <taxon>Mycena</taxon>
    </lineage>
</organism>
<evidence type="ECO:0000313" key="5">
    <source>
        <dbReference type="EMBL" id="KAJ7028287.1"/>
    </source>
</evidence>
<dbReference type="InterPro" id="IPR000597">
    <property type="entry name" value="Ribosomal_uL3"/>
</dbReference>